<feature type="transmembrane region" description="Helical" evidence="1">
    <location>
        <begin position="21"/>
        <end position="39"/>
    </location>
</feature>
<reference evidence="3" key="1">
    <citation type="submission" date="2018-08" db="EMBL/GenBank/DDBJ databases">
        <authorList>
            <person name="Im W.T."/>
        </authorList>
    </citation>
    <scope>NUCLEOTIDE SEQUENCE [LARGE SCALE GENOMIC DNA]</scope>
    <source>
        <strain evidence="3">LA-28</strain>
    </source>
</reference>
<dbReference type="PANTHER" id="PTHR38457:SF1">
    <property type="entry name" value="REGULATOR ABRB-RELATED"/>
    <property type="match status" value="1"/>
</dbReference>
<feature type="transmembrane region" description="Helical" evidence="1">
    <location>
        <begin position="149"/>
        <end position="169"/>
    </location>
</feature>
<evidence type="ECO:0000313" key="2">
    <source>
        <dbReference type="EMBL" id="RFC69368.1"/>
    </source>
</evidence>
<feature type="transmembrane region" description="Helical" evidence="1">
    <location>
        <begin position="70"/>
        <end position="89"/>
    </location>
</feature>
<keyword evidence="1" id="KW-0812">Transmembrane</keyword>
<dbReference type="Proteomes" id="UP000262379">
    <property type="component" value="Unassembled WGS sequence"/>
</dbReference>
<feature type="transmembrane region" description="Helical" evidence="1">
    <location>
        <begin position="189"/>
        <end position="207"/>
    </location>
</feature>
<dbReference type="PIRSF" id="PIRSF038991">
    <property type="entry name" value="Protein_AbrB"/>
    <property type="match status" value="1"/>
</dbReference>
<evidence type="ECO:0000313" key="3">
    <source>
        <dbReference type="Proteomes" id="UP000262379"/>
    </source>
</evidence>
<comment type="caution">
    <text evidence="2">The sequence shown here is derived from an EMBL/GenBank/DDBJ whole genome shotgun (WGS) entry which is preliminary data.</text>
</comment>
<dbReference type="NCBIfam" id="TIGR03082">
    <property type="entry name" value="Gneg_AbrB_dup"/>
    <property type="match status" value="2"/>
</dbReference>
<dbReference type="GO" id="GO:0016020">
    <property type="term" value="C:membrane"/>
    <property type="evidence" value="ECO:0007669"/>
    <property type="project" value="InterPro"/>
</dbReference>
<feature type="transmembrane region" description="Helical" evidence="1">
    <location>
        <begin position="268"/>
        <end position="291"/>
    </location>
</feature>
<evidence type="ECO:0000256" key="1">
    <source>
        <dbReference type="SAM" id="Phobius"/>
    </source>
</evidence>
<keyword evidence="3" id="KW-1185">Reference proteome</keyword>
<dbReference type="PANTHER" id="PTHR38457">
    <property type="entry name" value="REGULATOR ABRB-RELATED"/>
    <property type="match status" value="1"/>
</dbReference>
<organism evidence="2 3">
    <name type="scientific">Mesorhizobium denitrificans</name>
    <dbReference type="NCBI Taxonomy" id="2294114"/>
    <lineage>
        <taxon>Bacteria</taxon>
        <taxon>Pseudomonadati</taxon>
        <taxon>Pseudomonadota</taxon>
        <taxon>Alphaproteobacteria</taxon>
        <taxon>Hyphomicrobiales</taxon>
        <taxon>Phyllobacteriaceae</taxon>
        <taxon>Mesorhizobium</taxon>
    </lineage>
</organism>
<gene>
    <name evidence="2" type="ORF">DY251_01100</name>
</gene>
<proteinExistence type="predicted"/>
<dbReference type="InterPro" id="IPR017516">
    <property type="entry name" value="AbrB_dup"/>
</dbReference>
<sequence length="366" mass="38505">MSSDPKAGAGFSNLTRIAMSLTIGAAGALFGVVVGLPLPYMLGPLLFGALAAFAGAPLLMFPYGREMGQVVVGIGIGLRFTPVVVVATLKLLPVMLLSTVLIMITTTGAALLMRRLAQVDRTTAFFSTAAAGIIEMAVIATQKGADSSIVAVTHLVRVTTIVATVPILVTLFGTHGHLQQAHIPFDTEAIPLIGLLLVAGALGYLIAPLRIPNTWLMVPVLLGALVAGLGFGPYAIPRILLTVAQVVIGTWIGSRFRRDVLTRLPRITITALIITFYLIVSAMVIATIVVALSDLSFTTAVLAVAPAGITEMVLTATAMHLDAATVTAFQIMRIAVVMTTIQFTFAAFDKLSEKFATQDRHSNESE</sequence>
<keyword evidence="1" id="KW-0472">Membrane</keyword>
<feature type="transmembrane region" description="Helical" evidence="1">
    <location>
        <begin position="95"/>
        <end position="113"/>
    </location>
</feature>
<protein>
    <submittedName>
        <fullName evidence="2">AbrB family transcriptional regulator</fullName>
    </submittedName>
</protein>
<accession>A0A371XJG3</accession>
<feature type="transmembrane region" description="Helical" evidence="1">
    <location>
        <begin position="331"/>
        <end position="348"/>
    </location>
</feature>
<dbReference type="AlphaFoldDB" id="A0A371XJG3"/>
<dbReference type="GO" id="GO:0010468">
    <property type="term" value="P:regulation of gene expression"/>
    <property type="evidence" value="ECO:0007669"/>
    <property type="project" value="InterPro"/>
</dbReference>
<dbReference type="Pfam" id="PF05145">
    <property type="entry name" value="AbrB"/>
    <property type="match status" value="1"/>
</dbReference>
<name>A0A371XJG3_9HYPH</name>
<feature type="transmembrane region" description="Helical" evidence="1">
    <location>
        <begin position="45"/>
        <end position="63"/>
    </location>
</feature>
<keyword evidence="1" id="KW-1133">Transmembrane helix</keyword>
<dbReference type="InterPro" id="IPR007820">
    <property type="entry name" value="AbrB_fam"/>
</dbReference>
<dbReference type="EMBL" id="QURN01000001">
    <property type="protein sequence ID" value="RFC69368.1"/>
    <property type="molecule type" value="Genomic_DNA"/>
</dbReference>